<keyword evidence="6" id="KW-0472">Membrane</keyword>
<sequence>MRWLLCLVTVSVCAVLGESRDIRQDIPVEVPAFGNYATACSIRTTGDLPRPQPLILIPGTNQFRYPATGNGLLELNAGETLELACQQGFALFPGKSSITVTCVINDQFNYDSQIIPFRNFACTENWLSSARRTAQRCFNGATIVEIGFNVGQRFPKILDVCHDEVTFDNHYVVHEFTPANAGFQQGVPRPGWFQGDFYSGININGLYTVNTQRSTVATILNSQARANELVQGTDNGVFMARGHIAARADFIYGTQQNATFWFLNAAPQWQNFNAGNWERIESSVKTFVASRNIRVRVYGGTYGVQTQADGNGDHREIFLDFNANGRTRVRAPKVYYKILHNEAQNSGIVLIGVNNVHISLAEIQRDYIFCTDISSRIGWINWERQNIALGYSYACEVNEFNRVTGHLPQLNVATGGCTVPFADLPYPEQPLILIPDKEKFWHPQDETRQILFPTGSPVELACQEGFRLFPTQRSIKVECVSNTTFSFGGSFYPMQSLACTSYWLSSAKTTEERCFNNSVIVKIGFELSATRWVNVFDVCYDEKLYHTHYVRHHMHRANGGYQSGNPRPGWYQGAYYTGVNINTLYSVNRQRETMAQILNSQSRADELVQNTSNGIFMARGHIAARADFIFGTEQNATFWFLNAAPQWQNFNGVNWERVESSVRDFVGQRDLELTVYSGTYGVQKQADGNGDYREIWLDFDPTEGRRRAPAPMLYYKILHDEARNAGIALVGVNNVHVPLELILREYVVCKDIGDQVEWIDWERTNVTIGYCYACEVNEFNRAIGTPHPQLNVAKLLTSGGRRTTIAFGLMFVGLGLHAVLLFVRSALLQTGA</sequence>
<dbReference type="InterPro" id="IPR044929">
    <property type="entry name" value="DNA/RNA_non-sp_Endonuclease_sf"/>
</dbReference>
<dbReference type="GO" id="GO:0003676">
    <property type="term" value="F:nucleic acid binding"/>
    <property type="evidence" value="ECO:0007669"/>
    <property type="project" value="InterPro"/>
</dbReference>
<dbReference type="Pfam" id="PF01223">
    <property type="entry name" value="Endonuclease_NS"/>
    <property type="match status" value="2"/>
</dbReference>
<evidence type="ECO:0000313" key="9">
    <source>
        <dbReference type="EnsemblMetazoa" id="AEPI006326-PA"/>
    </source>
</evidence>
<feature type="chain" id="PRO_5008131436" description="DNA/RNA non-specific endonuclease/pyrophosphatase/phosphodiesterase domain-containing protein" evidence="7">
    <location>
        <begin position="20"/>
        <end position="832"/>
    </location>
</feature>
<dbReference type="GO" id="GO:0005634">
    <property type="term" value="C:nucleus"/>
    <property type="evidence" value="ECO:0007669"/>
    <property type="project" value="TreeGrafter"/>
</dbReference>
<dbReference type="GO" id="GO:0006309">
    <property type="term" value="P:apoptotic DNA fragmentation"/>
    <property type="evidence" value="ECO:0007669"/>
    <property type="project" value="TreeGrafter"/>
</dbReference>
<dbReference type="FunFam" id="3.40.570.10:FF:000007">
    <property type="entry name" value="Alkaline nuclease"/>
    <property type="match status" value="2"/>
</dbReference>
<dbReference type="InterPro" id="IPR001604">
    <property type="entry name" value="Endo_G_ENPP1-like_dom"/>
</dbReference>
<keyword evidence="3" id="KW-0255">Endonuclease</keyword>
<name>A0A182PHB7_9DIPT</name>
<dbReference type="SMART" id="SM00892">
    <property type="entry name" value="Endonuclease_NS"/>
    <property type="match status" value="2"/>
</dbReference>
<evidence type="ECO:0000256" key="7">
    <source>
        <dbReference type="SAM" id="SignalP"/>
    </source>
</evidence>
<keyword evidence="5" id="KW-0479">Metal-binding</keyword>
<keyword evidence="7" id="KW-0732">Signal</keyword>
<dbReference type="VEuPathDB" id="VectorBase:AEPI006326"/>
<dbReference type="Gene3D" id="3.40.570.10">
    <property type="entry name" value="Extracellular Endonuclease, subunit A"/>
    <property type="match status" value="2"/>
</dbReference>
<dbReference type="PANTHER" id="PTHR13966">
    <property type="entry name" value="ENDONUCLEASE RELATED"/>
    <property type="match status" value="1"/>
</dbReference>
<protein>
    <recommendedName>
        <fullName evidence="8">DNA/RNA non-specific endonuclease/pyrophosphatase/phosphodiesterase domain-containing protein</fullName>
    </recommendedName>
</protein>
<feature type="transmembrane region" description="Helical" evidence="6">
    <location>
        <begin position="805"/>
        <end position="823"/>
    </location>
</feature>
<dbReference type="GO" id="GO:0000014">
    <property type="term" value="F:single-stranded DNA endodeoxyribonuclease activity"/>
    <property type="evidence" value="ECO:0007669"/>
    <property type="project" value="TreeGrafter"/>
</dbReference>
<evidence type="ECO:0000256" key="6">
    <source>
        <dbReference type="SAM" id="Phobius"/>
    </source>
</evidence>
<dbReference type="GO" id="GO:0005743">
    <property type="term" value="C:mitochondrial inner membrane"/>
    <property type="evidence" value="ECO:0007669"/>
    <property type="project" value="TreeGrafter"/>
</dbReference>
<dbReference type="AlphaFoldDB" id="A0A182PHB7"/>
<feature type="domain" description="DNA/RNA non-specific endonuclease/pyrophosphatase/phosphodiesterase" evidence="8">
    <location>
        <begin position="154"/>
        <end position="400"/>
    </location>
</feature>
<reference evidence="9" key="2">
    <citation type="submission" date="2020-05" db="UniProtKB">
        <authorList>
            <consortium name="EnsemblMetazoa"/>
        </authorList>
    </citation>
    <scope>IDENTIFICATION</scope>
    <source>
        <strain evidence="9">Epiroticus2</strain>
    </source>
</reference>
<keyword evidence="3" id="KW-0378">Hydrolase</keyword>
<organism evidence="9 10">
    <name type="scientific">Anopheles epiroticus</name>
    <dbReference type="NCBI Taxonomy" id="199890"/>
    <lineage>
        <taxon>Eukaryota</taxon>
        <taxon>Metazoa</taxon>
        <taxon>Ecdysozoa</taxon>
        <taxon>Arthropoda</taxon>
        <taxon>Hexapoda</taxon>
        <taxon>Insecta</taxon>
        <taxon>Pterygota</taxon>
        <taxon>Neoptera</taxon>
        <taxon>Endopterygota</taxon>
        <taxon>Diptera</taxon>
        <taxon>Nematocera</taxon>
        <taxon>Culicoidea</taxon>
        <taxon>Culicidae</taxon>
        <taxon>Anophelinae</taxon>
        <taxon>Anopheles</taxon>
    </lineage>
</organism>
<dbReference type="GO" id="GO:0046872">
    <property type="term" value="F:metal ion binding"/>
    <property type="evidence" value="ECO:0007669"/>
    <property type="project" value="UniProtKB-KW"/>
</dbReference>
<feature type="domain" description="DNA/RNA non-specific endonuclease/pyrophosphatase/phosphodiesterase" evidence="8">
    <location>
        <begin position="532"/>
        <end position="779"/>
    </location>
</feature>
<evidence type="ECO:0000313" key="10">
    <source>
        <dbReference type="Proteomes" id="UP000075885"/>
    </source>
</evidence>
<dbReference type="EnsemblMetazoa" id="AEPI006326-RA">
    <property type="protein sequence ID" value="AEPI006326-PA"/>
    <property type="gene ID" value="AEPI006326"/>
</dbReference>
<keyword evidence="6" id="KW-1133">Transmembrane helix</keyword>
<accession>A0A182PHB7</accession>
<dbReference type="PANTHER" id="PTHR13966:SF19">
    <property type="entry name" value="NUCLEASE EXOG, MITOCHONDRIAL"/>
    <property type="match status" value="1"/>
</dbReference>
<dbReference type="GO" id="GO:0004521">
    <property type="term" value="F:RNA endonuclease activity"/>
    <property type="evidence" value="ECO:0007669"/>
    <property type="project" value="TreeGrafter"/>
</dbReference>
<evidence type="ECO:0000259" key="8">
    <source>
        <dbReference type="SMART" id="SM00892"/>
    </source>
</evidence>
<evidence type="ECO:0000256" key="1">
    <source>
        <dbReference type="ARBA" id="ARBA00010052"/>
    </source>
</evidence>
<comment type="similarity">
    <text evidence="1">Belongs to the DNA/RNA non-specific endonuclease family.</text>
</comment>
<reference evidence="10" key="1">
    <citation type="submission" date="2013-03" db="EMBL/GenBank/DDBJ databases">
        <title>The Genome Sequence of Anopheles epiroticus epiroticus2.</title>
        <authorList>
            <consortium name="The Broad Institute Genomics Platform"/>
            <person name="Neafsey D.E."/>
            <person name="Howell P."/>
            <person name="Walker B."/>
            <person name="Young S.K."/>
            <person name="Zeng Q."/>
            <person name="Gargeya S."/>
            <person name="Fitzgerald M."/>
            <person name="Haas B."/>
            <person name="Abouelleil A."/>
            <person name="Allen A.W."/>
            <person name="Alvarado L."/>
            <person name="Arachchi H.M."/>
            <person name="Berlin A.M."/>
            <person name="Chapman S.B."/>
            <person name="Gainer-Dewar J."/>
            <person name="Goldberg J."/>
            <person name="Griggs A."/>
            <person name="Gujja S."/>
            <person name="Hansen M."/>
            <person name="Howarth C."/>
            <person name="Imamovic A."/>
            <person name="Ireland A."/>
            <person name="Larimer J."/>
            <person name="McCowan C."/>
            <person name="Murphy C."/>
            <person name="Pearson M."/>
            <person name="Poon T.W."/>
            <person name="Priest M."/>
            <person name="Roberts A."/>
            <person name="Saif S."/>
            <person name="Shea T."/>
            <person name="Sisk P."/>
            <person name="Sykes S."/>
            <person name="Wortman J."/>
            <person name="Nusbaum C."/>
            <person name="Birren B."/>
        </authorList>
    </citation>
    <scope>NUCLEOTIDE SEQUENCE [LARGE SCALE GENOMIC DNA]</scope>
    <source>
        <strain evidence="10">Epiroticus2</strain>
    </source>
</reference>
<keyword evidence="6" id="KW-0812">Transmembrane</keyword>
<evidence type="ECO:0000256" key="2">
    <source>
        <dbReference type="ARBA" id="ARBA00022722"/>
    </source>
</evidence>
<keyword evidence="10" id="KW-1185">Reference proteome</keyword>
<feature type="active site" description="Proton acceptor" evidence="4">
    <location>
        <position position="243"/>
    </location>
</feature>
<evidence type="ECO:0000256" key="5">
    <source>
        <dbReference type="PIRSR" id="PIRSR640255-2"/>
    </source>
</evidence>
<dbReference type="STRING" id="199890.A0A182PHB7"/>
<dbReference type="InterPro" id="IPR040255">
    <property type="entry name" value="Non-specific_endonuclease"/>
</dbReference>
<proteinExistence type="inferred from homology"/>
<evidence type="ECO:0000256" key="4">
    <source>
        <dbReference type="PIRSR" id="PIRSR640255-1"/>
    </source>
</evidence>
<dbReference type="SUPFAM" id="SSF54060">
    <property type="entry name" value="His-Me finger endonucleases"/>
    <property type="match status" value="2"/>
</dbReference>
<feature type="binding site" evidence="5">
    <location>
        <position position="273"/>
    </location>
    <ligand>
        <name>Mg(2+)</name>
        <dbReference type="ChEBI" id="CHEBI:18420"/>
        <note>catalytic</note>
    </ligand>
</feature>
<evidence type="ECO:0000256" key="3">
    <source>
        <dbReference type="ARBA" id="ARBA00022759"/>
    </source>
</evidence>
<dbReference type="Proteomes" id="UP000075885">
    <property type="component" value="Unassembled WGS sequence"/>
</dbReference>
<keyword evidence="2" id="KW-0540">Nuclease</keyword>
<dbReference type="InterPro" id="IPR044925">
    <property type="entry name" value="His-Me_finger_sf"/>
</dbReference>
<feature type="signal peptide" evidence="7">
    <location>
        <begin position="1"/>
        <end position="19"/>
    </location>
</feature>